<dbReference type="EMBL" id="LCMV01000022">
    <property type="protein sequence ID" value="KKU43538.1"/>
    <property type="molecule type" value="Genomic_DNA"/>
</dbReference>
<dbReference type="GO" id="GO:0004476">
    <property type="term" value="F:mannose-6-phosphate isomerase activity"/>
    <property type="evidence" value="ECO:0007669"/>
    <property type="project" value="InterPro"/>
</dbReference>
<dbReference type="NCBIfam" id="TIGR02128">
    <property type="entry name" value="G6PI_arch"/>
    <property type="match status" value="1"/>
</dbReference>
<evidence type="ECO:0000259" key="3">
    <source>
        <dbReference type="PROSITE" id="PS51464"/>
    </source>
</evidence>
<dbReference type="InterPro" id="IPR019490">
    <property type="entry name" value="Glu6P/Mann6P_isomerase_C"/>
</dbReference>
<dbReference type="InterPro" id="IPR035484">
    <property type="entry name" value="SIS_PGI/PMI_1"/>
</dbReference>
<dbReference type="CDD" id="cd05017">
    <property type="entry name" value="SIS_PGI_PMI_1"/>
    <property type="match status" value="1"/>
</dbReference>
<dbReference type="AlphaFoldDB" id="A0A0G1SNB5"/>
<proteinExistence type="inferred from homology"/>
<dbReference type="PATRIC" id="fig|1618335.3.peg.294"/>
<dbReference type="PROSITE" id="PS51464">
    <property type="entry name" value="SIS"/>
    <property type="match status" value="1"/>
</dbReference>
<dbReference type="InterPro" id="IPR046348">
    <property type="entry name" value="SIS_dom_sf"/>
</dbReference>
<sequence>MAEGQIIVEDSEHLLEKTLEFHVQLEKAWTSIWTRDLKIKTDSFDRVIISGMGGSGIAGALLADLYGSKVTRPITTWADYGLPGWADARTLLIAVSYSGETEEELDSVKVAVERKMPIVAVTSGGKLEEMSGIHGIPLLKIDYKSPPRAALGHLYGSLLALATKIGLIDLTEKLYFQAVDELKKTVIQKHFLDKAEDLAVSLNNKVPIIMAYSPLSAVAKRYQNQLNENSKTFALAAPLPEACHNIIVGTEFAVPEKLQALLLESRYGFSRNIARKKVLEKIFSQKDIPLVPLSVKSGSPLAEQFLFLHFGDLLSFYLAGVYGVDPTPTEVIEMLKTELTKL</sequence>
<keyword evidence="2 4" id="KW-0413">Isomerase</keyword>
<evidence type="ECO:0000256" key="2">
    <source>
        <dbReference type="ARBA" id="ARBA00023235"/>
    </source>
</evidence>
<evidence type="ECO:0000313" key="4">
    <source>
        <dbReference type="EMBL" id="KKU43538.1"/>
    </source>
</evidence>
<dbReference type="SUPFAM" id="SSF53697">
    <property type="entry name" value="SIS domain"/>
    <property type="match status" value="1"/>
</dbReference>
<evidence type="ECO:0000313" key="5">
    <source>
        <dbReference type="Proteomes" id="UP000034487"/>
    </source>
</evidence>
<dbReference type="CDD" id="cd05637">
    <property type="entry name" value="SIS_PGI_PMI_2"/>
    <property type="match status" value="1"/>
</dbReference>
<name>A0A0G1SNB5_9BACT</name>
<organism evidence="4 5">
    <name type="scientific">Berkelbacteria bacterium GW2011_GWA2_46_7</name>
    <dbReference type="NCBI Taxonomy" id="1618335"/>
    <lineage>
        <taxon>Bacteria</taxon>
        <taxon>Candidatus Berkelbacteria</taxon>
    </lineage>
</organism>
<accession>A0A0G1SNB5</accession>
<dbReference type="GO" id="GO:0005975">
    <property type="term" value="P:carbohydrate metabolic process"/>
    <property type="evidence" value="ECO:0007669"/>
    <property type="project" value="InterPro"/>
</dbReference>
<dbReference type="GO" id="GO:0004347">
    <property type="term" value="F:glucose-6-phosphate isomerase activity"/>
    <property type="evidence" value="ECO:0007669"/>
    <property type="project" value="InterPro"/>
</dbReference>
<feature type="domain" description="SIS" evidence="3">
    <location>
        <begin position="33"/>
        <end position="184"/>
    </location>
</feature>
<protein>
    <submittedName>
        <fullName evidence="4">Bifunctional phosphoglucose/phosphomannose isomerase</fullName>
    </submittedName>
</protein>
<gene>
    <name evidence="4" type="ORF">UX60_C0022G0003</name>
</gene>
<dbReference type="GO" id="GO:1901135">
    <property type="term" value="P:carbohydrate derivative metabolic process"/>
    <property type="evidence" value="ECO:0007669"/>
    <property type="project" value="InterPro"/>
</dbReference>
<comment type="caution">
    <text evidence="4">The sequence shown here is derived from an EMBL/GenBank/DDBJ whole genome shotgun (WGS) entry which is preliminary data.</text>
</comment>
<comment type="similarity">
    <text evidence="1">Belongs to the PGI/PMI family.</text>
</comment>
<dbReference type="GO" id="GO:0097367">
    <property type="term" value="F:carbohydrate derivative binding"/>
    <property type="evidence" value="ECO:0007669"/>
    <property type="project" value="InterPro"/>
</dbReference>
<reference evidence="4 5" key="1">
    <citation type="journal article" date="2015" name="Nature">
        <title>rRNA introns, odd ribosomes, and small enigmatic genomes across a large radiation of phyla.</title>
        <authorList>
            <person name="Brown C.T."/>
            <person name="Hug L.A."/>
            <person name="Thomas B.C."/>
            <person name="Sharon I."/>
            <person name="Castelle C.J."/>
            <person name="Singh A."/>
            <person name="Wilkins M.J."/>
            <person name="Williams K.H."/>
            <person name="Banfield J.F."/>
        </authorList>
    </citation>
    <scope>NUCLEOTIDE SEQUENCE [LARGE SCALE GENOMIC DNA]</scope>
</reference>
<evidence type="ECO:0000256" key="1">
    <source>
        <dbReference type="ARBA" id="ARBA00010523"/>
    </source>
</evidence>
<dbReference type="Proteomes" id="UP000034487">
    <property type="component" value="Unassembled WGS sequence"/>
</dbReference>
<dbReference type="InterPro" id="IPR001347">
    <property type="entry name" value="SIS_dom"/>
</dbReference>
<dbReference type="Pfam" id="PF10432">
    <property type="entry name" value="bact-PGI_C"/>
    <property type="match status" value="1"/>
</dbReference>
<dbReference type="Gene3D" id="3.40.50.10490">
    <property type="entry name" value="Glucose-6-phosphate isomerase like protein, domain 1"/>
    <property type="match status" value="2"/>
</dbReference>